<feature type="region of interest" description="Disordered" evidence="1">
    <location>
        <begin position="1"/>
        <end position="55"/>
    </location>
</feature>
<name>X1KSQ2_9ZZZZ</name>
<accession>X1KSQ2</accession>
<gene>
    <name evidence="2" type="ORF">S03H2_68929</name>
</gene>
<sequence length="55" mass="6363">EDEKNPKPMGVKAQSYNYRGKDRTAEHHNSVIIHNHPKKEEGELHSYKNDPGTYS</sequence>
<feature type="compositionally biased region" description="Basic and acidic residues" evidence="1">
    <location>
        <begin position="38"/>
        <end position="48"/>
    </location>
</feature>
<feature type="compositionally biased region" description="Basic and acidic residues" evidence="1">
    <location>
        <begin position="19"/>
        <end position="29"/>
    </location>
</feature>
<organism evidence="2">
    <name type="scientific">marine sediment metagenome</name>
    <dbReference type="NCBI Taxonomy" id="412755"/>
    <lineage>
        <taxon>unclassified sequences</taxon>
        <taxon>metagenomes</taxon>
        <taxon>ecological metagenomes</taxon>
    </lineage>
</organism>
<feature type="non-terminal residue" evidence="2">
    <location>
        <position position="1"/>
    </location>
</feature>
<proteinExistence type="predicted"/>
<reference evidence="2" key="1">
    <citation type="journal article" date="2014" name="Front. Microbiol.">
        <title>High frequency of phylogenetically diverse reductive dehalogenase-homologous genes in deep subseafloor sedimentary metagenomes.</title>
        <authorList>
            <person name="Kawai M."/>
            <person name="Futagami T."/>
            <person name="Toyoda A."/>
            <person name="Takaki Y."/>
            <person name="Nishi S."/>
            <person name="Hori S."/>
            <person name="Arai W."/>
            <person name="Tsubouchi T."/>
            <person name="Morono Y."/>
            <person name="Uchiyama I."/>
            <person name="Ito T."/>
            <person name="Fujiyama A."/>
            <person name="Inagaki F."/>
            <person name="Takami H."/>
        </authorList>
    </citation>
    <scope>NUCLEOTIDE SEQUENCE</scope>
    <source>
        <strain evidence="2">Expedition CK06-06</strain>
    </source>
</reference>
<evidence type="ECO:0000256" key="1">
    <source>
        <dbReference type="SAM" id="MobiDB-lite"/>
    </source>
</evidence>
<evidence type="ECO:0000313" key="2">
    <source>
        <dbReference type="EMBL" id="GAH93189.1"/>
    </source>
</evidence>
<dbReference type="AlphaFoldDB" id="X1KSQ2"/>
<comment type="caution">
    <text evidence="2">The sequence shown here is derived from an EMBL/GenBank/DDBJ whole genome shotgun (WGS) entry which is preliminary data.</text>
</comment>
<dbReference type="EMBL" id="BARU01045426">
    <property type="protein sequence ID" value="GAH93189.1"/>
    <property type="molecule type" value="Genomic_DNA"/>
</dbReference>
<protein>
    <submittedName>
        <fullName evidence="2">Uncharacterized protein</fullName>
    </submittedName>
</protein>